<evidence type="ECO:0000256" key="2">
    <source>
        <dbReference type="ARBA" id="ARBA00022714"/>
    </source>
</evidence>
<dbReference type="EMBL" id="CP005587">
    <property type="protein sequence ID" value="AGK58388.1"/>
    <property type="molecule type" value="Genomic_DNA"/>
</dbReference>
<dbReference type="InterPro" id="IPR002109">
    <property type="entry name" value="Glutaredoxin"/>
</dbReference>
<proteinExistence type="inferred from homology"/>
<feature type="domain" description="Glutaredoxin" evidence="8">
    <location>
        <begin position="47"/>
        <end position="111"/>
    </location>
</feature>
<evidence type="ECO:0000256" key="3">
    <source>
        <dbReference type="ARBA" id="ARBA00022723"/>
    </source>
</evidence>
<gene>
    <name evidence="9" type="ORF">HYPDE_33578</name>
</gene>
<name>N0B5U2_9HYPH</name>
<accession>N0B5U2</accession>
<keyword evidence="10" id="KW-1185">Reference proteome</keyword>
<keyword evidence="3" id="KW-0479">Metal-binding</keyword>
<comment type="similarity">
    <text evidence="1">Belongs to the glutaredoxin family. Monothiol subfamily.</text>
</comment>
<dbReference type="CDD" id="cd03028">
    <property type="entry name" value="GRX_PICOT_like"/>
    <property type="match status" value="1"/>
</dbReference>
<dbReference type="FunFam" id="3.40.30.10:FF:000005">
    <property type="entry name" value="Glutaredoxin 5"/>
    <property type="match status" value="1"/>
</dbReference>
<dbReference type="InterPro" id="IPR033658">
    <property type="entry name" value="GRX_PICOT-like"/>
</dbReference>
<evidence type="ECO:0000259" key="8">
    <source>
        <dbReference type="Pfam" id="PF00462"/>
    </source>
</evidence>
<evidence type="ECO:0000256" key="1">
    <source>
        <dbReference type="ARBA" id="ARBA00009630"/>
    </source>
</evidence>
<keyword evidence="5" id="KW-0411">Iron-sulfur</keyword>
<dbReference type="eggNOG" id="COG0278">
    <property type="taxonomic scope" value="Bacteria"/>
</dbReference>
<reference evidence="9 10" key="1">
    <citation type="journal article" date="2013" name="Genome Announc.">
        <title>Genome sequences for three denitrifying bacterial strains isolated from a uranium- and nitrate-contaminated subsurface environment.</title>
        <authorList>
            <person name="Venkatramanan R."/>
            <person name="Prakash O."/>
            <person name="Woyke T."/>
            <person name="Chain P."/>
            <person name="Goodwin L.A."/>
            <person name="Watson D."/>
            <person name="Brooks S."/>
            <person name="Kostka J.E."/>
            <person name="Green S.J."/>
        </authorList>
    </citation>
    <scope>NUCLEOTIDE SEQUENCE [LARGE SCALE GENOMIC DNA]</scope>
    <source>
        <strain evidence="9 10">1NES1</strain>
    </source>
</reference>
<dbReference type="KEGG" id="hdt:HYPDE_33578"/>
<dbReference type="Pfam" id="PF00462">
    <property type="entry name" value="Glutaredoxin"/>
    <property type="match status" value="1"/>
</dbReference>
<dbReference type="InterPro" id="IPR036249">
    <property type="entry name" value="Thioredoxin-like_sf"/>
</dbReference>
<sequence length="142" mass="15408">MTSPGVSLTSRLKWGAEAAAPVLLGTQDMASDPVQQKITDTITSNDVVLFMKGSKQFPQCGFSATAVKILEHLGVPFKDVNVLDDQSIREGIKAFSNWPTIPQLYVKGEFVGGCDIMREMYSAGELHDLICAKGIPHAHHHA</sequence>
<dbReference type="Proteomes" id="UP000005952">
    <property type="component" value="Chromosome"/>
</dbReference>
<evidence type="ECO:0000313" key="10">
    <source>
        <dbReference type="Proteomes" id="UP000005952"/>
    </source>
</evidence>
<keyword evidence="4" id="KW-0408">Iron</keyword>
<dbReference type="PANTHER" id="PTHR10293">
    <property type="entry name" value="GLUTAREDOXIN FAMILY MEMBER"/>
    <property type="match status" value="1"/>
</dbReference>
<evidence type="ECO:0000313" key="9">
    <source>
        <dbReference type="EMBL" id="AGK58388.1"/>
    </source>
</evidence>
<dbReference type="GO" id="GO:0046872">
    <property type="term" value="F:metal ion binding"/>
    <property type="evidence" value="ECO:0007669"/>
    <property type="project" value="UniProtKB-KW"/>
</dbReference>
<dbReference type="SUPFAM" id="SSF52833">
    <property type="entry name" value="Thioredoxin-like"/>
    <property type="match status" value="1"/>
</dbReference>
<keyword evidence="6" id="KW-0676">Redox-active center</keyword>
<dbReference type="NCBIfam" id="TIGR00365">
    <property type="entry name" value="Grx4 family monothiol glutaredoxin"/>
    <property type="match status" value="1"/>
</dbReference>
<dbReference type="HOGENOM" id="CLU_026126_2_1_5"/>
<dbReference type="InterPro" id="IPR004480">
    <property type="entry name" value="Monothiol_GRX-rel"/>
</dbReference>
<dbReference type="PROSITE" id="PS51354">
    <property type="entry name" value="GLUTAREDOXIN_2"/>
    <property type="match status" value="1"/>
</dbReference>
<keyword evidence="2" id="KW-0001">2Fe-2S</keyword>
<evidence type="ECO:0000256" key="4">
    <source>
        <dbReference type="ARBA" id="ARBA00023004"/>
    </source>
</evidence>
<evidence type="ECO:0000256" key="6">
    <source>
        <dbReference type="ARBA" id="ARBA00023284"/>
    </source>
</evidence>
<evidence type="ECO:0000256" key="5">
    <source>
        <dbReference type="ARBA" id="ARBA00023014"/>
    </source>
</evidence>
<dbReference type="Gene3D" id="3.40.30.10">
    <property type="entry name" value="Glutaredoxin"/>
    <property type="match status" value="1"/>
</dbReference>
<evidence type="ECO:0000256" key="7">
    <source>
        <dbReference type="ARBA" id="ARBA00070454"/>
    </source>
</evidence>
<dbReference type="AlphaFoldDB" id="N0B5U2"/>
<organism evidence="9 10">
    <name type="scientific">Hyphomicrobium denitrificans 1NES1</name>
    <dbReference type="NCBI Taxonomy" id="670307"/>
    <lineage>
        <taxon>Bacteria</taxon>
        <taxon>Pseudomonadati</taxon>
        <taxon>Pseudomonadota</taxon>
        <taxon>Alphaproteobacteria</taxon>
        <taxon>Hyphomicrobiales</taxon>
        <taxon>Hyphomicrobiaceae</taxon>
        <taxon>Hyphomicrobium</taxon>
    </lineage>
</organism>
<dbReference type="STRING" id="670307.HYPDE_33578"/>
<dbReference type="GO" id="GO:0051537">
    <property type="term" value="F:2 iron, 2 sulfur cluster binding"/>
    <property type="evidence" value="ECO:0007669"/>
    <property type="project" value="UniProtKB-KW"/>
</dbReference>
<dbReference type="PANTHER" id="PTHR10293:SF72">
    <property type="entry name" value="MONOTHIOL GLUTAREDOXIN-S14, CHLOROPLASTIC"/>
    <property type="match status" value="1"/>
</dbReference>
<protein>
    <recommendedName>
        <fullName evidence="7">Probable monothiol glutaredoxin 2</fullName>
    </recommendedName>
</protein>